<reference evidence="2 3" key="2">
    <citation type="submission" date="2019-11" db="EMBL/GenBank/DDBJ databases">
        <authorList>
            <person name="Lu H."/>
        </authorList>
    </citation>
    <scope>NUCLEOTIDE SEQUENCE [LARGE SCALE GENOMIC DNA]</scope>
    <source>
        <strain evidence="2 3">FIM1</strain>
    </source>
</reference>
<dbReference type="Proteomes" id="UP000422736">
    <property type="component" value="Chromosome 3"/>
</dbReference>
<evidence type="ECO:0000256" key="1">
    <source>
        <dbReference type="SAM" id="MobiDB-lite"/>
    </source>
</evidence>
<name>A0ABX6EXU1_KLUMA</name>
<organism evidence="2 3">
    <name type="scientific">Kluyveromyces marxianus</name>
    <name type="common">Yeast</name>
    <name type="synonym">Candida kefyr</name>
    <dbReference type="NCBI Taxonomy" id="4911"/>
    <lineage>
        <taxon>Eukaryota</taxon>
        <taxon>Fungi</taxon>
        <taxon>Dikarya</taxon>
        <taxon>Ascomycota</taxon>
        <taxon>Saccharomycotina</taxon>
        <taxon>Saccharomycetes</taxon>
        <taxon>Saccharomycetales</taxon>
        <taxon>Saccharomycetaceae</taxon>
        <taxon>Kluyveromyces</taxon>
    </lineage>
</organism>
<accession>A0ABX6EXU1</accession>
<proteinExistence type="predicted"/>
<dbReference type="Pfam" id="PF17322">
    <property type="entry name" value="DUF5364"/>
    <property type="match status" value="1"/>
</dbReference>
<feature type="compositionally biased region" description="Polar residues" evidence="1">
    <location>
        <begin position="35"/>
        <end position="47"/>
    </location>
</feature>
<evidence type="ECO:0000313" key="2">
    <source>
        <dbReference type="EMBL" id="QGN15689.1"/>
    </source>
</evidence>
<feature type="region of interest" description="Disordered" evidence="1">
    <location>
        <begin position="155"/>
        <end position="185"/>
    </location>
</feature>
<sequence length="185" mass="21418">MDPYSLKSENRKKFQDKEKLKRKHATPSDRKYRTLNKQTCTEKQPQQEPVAKPLESNEHRYTNELIGEDVELNDEQTVELAARMKQILLEKGNEKPFLKSSNPVNTDDVYTKKKLSQMSIEELNQVILKRNSIPDSVIKTGPEDDEKPIVKVEAQSMDKHKTKTTNPSHIPTQLKDDEDFLDSII</sequence>
<reference evidence="2 3" key="1">
    <citation type="submission" date="2016-03" db="EMBL/GenBank/DDBJ databases">
        <title>How can Kluyveromyces marxianus grow so fast - potential evolutionary course in Saccharomyces Complex revealed by comparative genomics.</title>
        <authorList>
            <person name="Mo W."/>
            <person name="Lu W."/>
            <person name="Yang X."/>
            <person name="Qi J."/>
            <person name="Lv H."/>
        </authorList>
    </citation>
    <scope>NUCLEOTIDE SEQUENCE [LARGE SCALE GENOMIC DNA]</scope>
    <source>
        <strain evidence="2 3">FIM1</strain>
    </source>
</reference>
<feature type="compositionally biased region" description="Basic and acidic residues" evidence="1">
    <location>
        <begin position="8"/>
        <end position="19"/>
    </location>
</feature>
<protein>
    <submittedName>
        <fullName evidence="2">Protein YER034W</fullName>
    </submittedName>
</protein>
<feature type="region of interest" description="Disordered" evidence="1">
    <location>
        <begin position="1"/>
        <end position="60"/>
    </location>
</feature>
<dbReference type="EMBL" id="CP015056">
    <property type="protein sequence ID" value="QGN15689.1"/>
    <property type="molecule type" value="Genomic_DNA"/>
</dbReference>
<gene>
    <name evidence="2" type="ORF">FIM1_2382</name>
</gene>
<dbReference type="InterPro" id="IPR035303">
    <property type="entry name" value="DUF5364"/>
</dbReference>
<keyword evidence="3" id="KW-1185">Reference proteome</keyword>
<feature type="compositionally biased region" description="Acidic residues" evidence="1">
    <location>
        <begin position="176"/>
        <end position="185"/>
    </location>
</feature>
<evidence type="ECO:0000313" key="3">
    <source>
        <dbReference type="Proteomes" id="UP000422736"/>
    </source>
</evidence>